<evidence type="ECO:0000256" key="1">
    <source>
        <dbReference type="ARBA" id="ARBA00004496"/>
    </source>
</evidence>
<comment type="similarity">
    <text evidence="2">Belongs to the dynactin subunit 2 family.</text>
</comment>
<feature type="compositionally biased region" description="Polar residues" evidence="6">
    <location>
        <begin position="1"/>
        <end position="10"/>
    </location>
</feature>
<proteinExistence type="evidence at transcript level"/>
<name>A0A9F1U3Y3_HALDU</name>
<dbReference type="GO" id="GO:0005737">
    <property type="term" value="C:cytoplasm"/>
    <property type="evidence" value="ECO:0007669"/>
    <property type="project" value="UniProtKB-SubCell"/>
</dbReference>
<dbReference type="GO" id="GO:0007017">
    <property type="term" value="P:microtubule-based process"/>
    <property type="evidence" value="ECO:0007669"/>
    <property type="project" value="InterPro"/>
</dbReference>
<evidence type="ECO:0000256" key="5">
    <source>
        <dbReference type="SAM" id="Coils"/>
    </source>
</evidence>
<dbReference type="InterPro" id="IPR028133">
    <property type="entry name" value="Dynamitin"/>
</dbReference>
<reference evidence="7" key="1">
    <citation type="submission" date="2022-03" db="EMBL/GenBank/DDBJ databases">
        <authorList>
            <person name="Mikhailov K."/>
            <person name="Kravchuk O."/>
            <person name="Lyupina Y."/>
            <person name="Adameyko K."/>
        </authorList>
    </citation>
    <scope>NUCLEOTIDE SEQUENCE</scope>
</reference>
<protein>
    <submittedName>
        <fullName evidence="7">Dynactin 2</fullName>
    </submittedName>
</protein>
<sequence length="383" mass="41629">MSSSLENSQGEPDVFETDDPPPPKSDFGDDTSSASVEKLPAGYTTAYGCFAGKSVTPRFVDFSDPGSHGLRAELSDYEKLLLAREDESMSDRVERLKLEVAELQQEVATLKTTAATSSSSDPGQPKLDPVQLQAEVAALQKQLSTVSLDVSAQGSLDRSKTARYLLEQADRLKKVDGGEKRSEGQSQGITYELYCRDSGSQTSASGELADVAKRLSVLEEAVGADELKTGNVIPKGLLAYTPTNDLMSAVMGLHARVALLDQGQIIDADTKLKLLLNTLHKVKEHKAQPDDERSKKIDELYSLVKKWDSIRDLLPNLIDRLVTLKDLHERGATLVNSMSDLEVSQKSIKAELAGLNEAMKLAQSSFAENLTTIQANFAALEKK</sequence>
<keyword evidence="4" id="KW-0243">Dynein</keyword>
<dbReference type="GO" id="GO:0005869">
    <property type="term" value="C:dynactin complex"/>
    <property type="evidence" value="ECO:0007669"/>
    <property type="project" value="InterPro"/>
</dbReference>
<evidence type="ECO:0000256" key="3">
    <source>
        <dbReference type="ARBA" id="ARBA00022490"/>
    </source>
</evidence>
<evidence type="ECO:0000313" key="7">
    <source>
        <dbReference type="EMBL" id="WAW84815.1"/>
    </source>
</evidence>
<evidence type="ECO:0000256" key="4">
    <source>
        <dbReference type="ARBA" id="ARBA00023017"/>
    </source>
</evidence>
<feature type="region of interest" description="Disordered" evidence="6">
    <location>
        <begin position="1"/>
        <end position="36"/>
    </location>
</feature>
<keyword evidence="3" id="KW-0963">Cytoplasm</keyword>
<evidence type="ECO:0000256" key="6">
    <source>
        <dbReference type="SAM" id="MobiDB-lite"/>
    </source>
</evidence>
<keyword evidence="5" id="KW-0175">Coiled coil</keyword>
<accession>A0A9F1U3Y3</accession>
<dbReference type="Pfam" id="PF04912">
    <property type="entry name" value="Dynamitin"/>
    <property type="match status" value="1"/>
</dbReference>
<organism evidence="7">
    <name type="scientific">Halisarca dujardinii</name>
    <name type="common">Dujardin's slime sponge</name>
    <dbReference type="NCBI Taxonomy" id="2583056"/>
    <lineage>
        <taxon>Eukaryota</taxon>
        <taxon>Metazoa</taxon>
        <taxon>Porifera</taxon>
        <taxon>Demospongiae</taxon>
        <taxon>Verongimorpha</taxon>
        <taxon>Chondrillida</taxon>
        <taxon>Halisarcidae</taxon>
        <taxon>Halisarca</taxon>
    </lineage>
</organism>
<dbReference type="EMBL" id="OM982406">
    <property type="protein sequence ID" value="WAW84815.1"/>
    <property type="molecule type" value="mRNA"/>
</dbReference>
<evidence type="ECO:0000256" key="2">
    <source>
        <dbReference type="ARBA" id="ARBA00006176"/>
    </source>
</evidence>
<dbReference type="PANTHER" id="PTHR15346">
    <property type="entry name" value="DYNACTIN SUBUNIT"/>
    <property type="match status" value="1"/>
</dbReference>
<feature type="coiled-coil region" evidence="5">
    <location>
        <begin position="86"/>
        <end position="113"/>
    </location>
</feature>
<dbReference type="GO" id="GO:0030286">
    <property type="term" value="C:dynein complex"/>
    <property type="evidence" value="ECO:0007669"/>
    <property type="project" value="UniProtKB-KW"/>
</dbReference>
<dbReference type="AlphaFoldDB" id="A0A9F1U3Y3"/>
<comment type="subcellular location">
    <subcellularLocation>
        <location evidence="1">Cytoplasm</location>
    </subcellularLocation>
</comment>